<dbReference type="EMBL" id="PVTR01000010">
    <property type="protein sequence ID" value="PRY85905.1"/>
    <property type="molecule type" value="Genomic_DNA"/>
</dbReference>
<gene>
    <name evidence="1" type="ORF">CLW00_11036</name>
</gene>
<accession>A0A2T0WGW7</accession>
<dbReference type="AlphaFoldDB" id="A0A2T0WGW7"/>
<keyword evidence="2" id="KW-1185">Reference proteome</keyword>
<dbReference type="Proteomes" id="UP000238157">
    <property type="component" value="Unassembled WGS sequence"/>
</dbReference>
<evidence type="ECO:0000313" key="2">
    <source>
        <dbReference type="Proteomes" id="UP000238157"/>
    </source>
</evidence>
<evidence type="ECO:0000313" key="1">
    <source>
        <dbReference type="EMBL" id="PRY85905.1"/>
    </source>
</evidence>
<protein>
    <submittedName>
        <fullName evidence="1">Uncharacterized protein</fullName>
    </submittedName>
</protein>
<organism evidence="1 2">
    <name type="scientific">Mongoliibacter ruber</name>
    <dbReference type="NCBI Taxonomy" id="1750599"/>
    <lineage>
        <taxon>Bacteria</taxon>
        <taxon>Pseudomonadati</taxon>
        <taxon>Bacteroidota</taxon>
        <taxon>Cytophagia</taxon>
        <taxon>Cytophagales</taxon>
        <taxon>Cyclobacteriaceae</taxon>
        <taxon>Mongoliibacter</taxon>
    </lineage>
</organism>
<reference evidence="1 2" key="1">
    <citation type="submission" date="2018-03" db="EMBL/GenBank/DDBJ databases">
        <title>Genomic Encyclopedia of Archaeal and Bacterial Type Strains, Phase II (KMG-II): from individual species to whole genera.</title>
        <authorList>
            <person name="Goeker M."/>
        </authorList>
    </citation>
    <scope>NUCLEOTIDE SEQUENCE [LARGE SCALE GENOMIC DNA]</scope>
    <source>
        <strain evidence="1 2">DSM 27929</strain>
    </source>
</reference>
<proteinExistence type="predicted"/>
<sequence length="41" mass="4989">MVQWLKVNLLKVKSWAYPELGCYRARRIDEMRNCVTDEMKN</sequence>
<comment type="caution">
    <text evidence="1">The sequence shown here is derived from an EMBL/GenBank/DDBJ whole genome shotgun (WGS) entry which is preliminary data.</text>
</comment>
<name>A0A2T0WGW7_9BACT</name>